<evidence type="ECO:0000313" key="3">
    <source>
        <dbReference type="Proteomes" id="UP000005203"/>
    </source>
</evidence>
<accession>A0A8B8HDP3</accession>
<feature type="region of interest" description="Disordered" evidence="1">
    <location>
        <begin position="78"/>
        <end position="120"/>
    </location>
</feature>
<protein>
    <submittedName>
        <fullName evidence="4">Uncharacterized protein LOC100577113 isoform X1</fullName>
    </submittedName>
</protein>
<proteinExistence type="predicted"/>
<dbReference type="RefSeq" id="XP_026301808.1">
    <property type="nucleotide sequence ID" value="XM_026446023.1"/>
</dbReference>
<dbReference type="KEGG" id="ame:100577113"/>
<gene>
    <name evidence="4" type="primary">LOC100577113</name>
</gene>
<evidence type="ECO:0000313" key="2">
    <source>
        <dbReference type="EnsemblMetazoa" id="XP_026301808"/>
    </source>
</evidence>
<reference evidence="2" key="1">
    <citation type="submission" date="2021-01" db="UniProtKB">
        <authorList>
            <consortium name="EnsemblMetazoa"/>
        </authorList>
    </citation>
    <scope>IDENTIFICATION</scope>
    <source>
        <strain evidence="2">DH4</strain>
    </source>
</reference>
<sequence>MSARSQRGNHDTSASKRLHSPRVNPKNRGPRPHITYDYDAAISQPDVPSLIDYKKLGRGAMVSGVLLKKRNLKKRIKPRKNFQKRSQESKMKSLAQKKGIRLPGSKTGNPANKTVGSSNNFDKDHVDIKEDIINDTIDDLSNILKDTTIEATENENDSEIIEEKIKNPKLDDFECVATKSPITVKCSKIPRAKITIFPAHTLHESHATKLKIKESLHLKHPTTGIDIIEITDNEMKKGCCKEENKKDVVRFDCEIPKETKYAYDKRVEIYLEKKKKKIHCNVLRSIAFYSE</sequence>
<organism evidence="2">
    <name type="scientific">Apis mellifera</name>
    <name type="common">Honeybee</name>
    <dbReference type="NCBI Taxonomy" id="7460"/>
    <lineage>
        <taxon>Eukaryota</taxon>
        <taxon>Metazoa</taxon>
        <taxon>Ecdysozoa</taxon>
        <taxon>Arthropoda</taxon>
        <taxon>Hexapoda</taxon>
        <taxon>Insecta</taxon>
        <taxon>Pterygota</taxon>
        <taxon>Neoptera</taxon>
        <taxon>Endopterygota</taxon>
        <taxon>Hymenoptera</taxon>
        <taxon>Apocrita</taxon>
        <taxon>Aculeata</taxon>
        <taxon>Apoidea</taxon>
        <taxon>Anthophila</taxon>
        <taxon>Apidae</taxon>
        <taxon>Apis</taxon>
    </lineage>
</organism>
<dbReference type="OrthoDB" id="7555158at2759"/>
<evidence type="ECO:0000256" key="1">
    <source>
        <dbReference type="SAM" id="MobiDB-lite"/>
    </source>
</evidence>
<reference evidence="3" key="3">
    <citation type="submission" date="2025-05" db="UniProtKB">
        <authorList>
            <consortium name="RefSeq"/>
        </authorList>
    </citation>
    <scope>NUCLEOTIDE SEQUENCE [LARGE SCALE GENOMIC DNA]</scope>
    <source>
        <strain evidence="3">DH4</strain>
    </source>
</reference>
<feature type="compositionally biased region" description="Polar residues" evidence="1">
    <location>
        <begin position="106"/>
        <end position="120"/>
    </location>
</feature>
<feature type="region of interest" description="Disordered" evidence="1">
    <location>
        <begin position="1"/>
        <end position="37"/>
    </location>
</feature>
<keyword evidence="3" id="KW-1185">Reference proteome</keyword>
<reference evidence="4" key="2">
    <citation type="submission" date="2025-04" db="UniProtKB">
        <authorList>
            <consortium name="RefSeq"/>
        </authorList>
    </citation>
    <scope>IDENTIFICATION</scope>
    <source>
        <strain evidence="4">DH4</strain>
        <tissue evidence="4">Whole body</tissue>
    </source>
</reference>
<dbReference type="Proteomes" id="UP000005203">
    <property type="component" value="Linkage group LG1"/>
</dbReference>
<accession>A0A7M7MW24</accession>
<dbReference type="EnsemblMetazoa" id="XM_026446023">
    <property type="protein sequence ID" value="XP_026301808"/>
    <property type="gene ID" value="LOC100577113"/>
</dbReference>
<name>A0A7M7MW24_APIME</name>
<dbReference type="GeneID" id="100577113"/>
<dbReference type="AlphaFoldDB" id="A0A7M7MW24"/>
<evidence type="ECO:0000313" key="4">
    <source>
        <dbReference type="RefSeq" id="XP_026301808.1"/>
    </source>
</evidence>